<dbReference type="InterPro" id="IPR017517">
    <property type="entry name" value="Maleyloyr_isom"/>
</dbReference>
<accession>A0ABP8XXC8</accession>
<keyword evidence="3" id="KW-1185">Reference proteome</keyword>
<dbReference type="PANTHER" id="PTHR40758">
    <property type="entry name" value="CONSERVED PROTEIN"/>
    <property type="match status" value="1"/>
</dbReference>
<organism evidence="2 3">
    <name type="scientific">Pedococcus ginsenosidimutans</name>
    <dbReference type="NCBI Taxonomy" id="490570"/>
    <lineage>
        <taxon>Bacteria</taxon>
        <taxon>Bacillati</taxon>
        <taxon>Actinomycetota</taxon>
        <taxon>Actinomycetes</taxon>
        <taxon>Micrococcales</taxon>
        <taxon>Intrasporangiaceae</taxon>
        <taxon>Pedococcus</taxon>
    </lineage>
</organism>
<gene>
    <name evidence="2" type="ORF">GCM10025782_11220</name>
</gene>
<dbReference type="Proteomes" id="UP001500556">
    <property type="component" value="Unassembled WGS sequence"/>
</dbReference>
<dbReference type="GO" id="GO:0016853">
    <property type="term" value="F:isomerase activity"/>
    <property type="evidence" value="ECO:0007669"/>
    <property type="project" value="UniProtKB-KW"/>
</dbReference>
<dbReference type="SUPFAM" id="SSF109854">
    <property type="entry name" value="DinB/YfiT-like putative metalloenzymes"/>
    <property type="match status" value="1"/>
</dbReference>
<dbReference type="PANTHER" id="PTHR40758:SF1">
    <property type="entry name" value="CONSERVED PROTEIN"/>
    <property type="match status" value="1"/>
</dbReference>
<dbReference type="EMBL" id="BAABLO010000004">
    <property type="protein sequence ID" value="GAA4716071.1"/>
    <property type="molecule type" value="Genomic_DNA"/>
</dbReference>
<dbReference type="NCBIfam" id="TIGR03083">
    <property type="entry name" value="maleylpyruvate isomerase family mycothiol-dependent enzyme"/>
    <property type="match status" value="1"/>
</dbReference>
<proteinExistence type="predicted"/>
<evidence type="ECO:0000259" key="1">
    <source>
        <dbReference type="Pfam" id="PF11716"/>
    </source>
</evidence>
<dbReference type="InterPro" id="IPR034660">
    <property type="entry name" value="DinB/YfiT-like"/>
</dbReference>
<feature type="domain" description="Mycothiol-dependent maleylpyruvate isomerase metal-binding" evidence="1">
    <location>
        <begin position="11"/>
        <end position="128"/>
    </location>
</feature>
<keyword evidence="2" id="KW-0413">Isomerase</keyword>
<sequence>MDDAATTTALERVTQSMAATVAALDPSLPVPTCPDWDVTTLVDHLGRVHLWAEAAVRTGAAPDPYPRRDRGRDLAEWYAASAAALCRTLGGREADAPAWSFSAVPAHATVRFWRRRQLHETAVHHVDALVAAGSLDLSGRVTSLPVLSAQEAADGVGEVLGVFVPRMLVRRADEPPEAVVPATDAVALACSDVGVAWTLRLRDGVPVVDEGVAEDAVATVSGPATHLYLALWHRADPALLGVEGDVDTARRLLDASLVP</sequence>
<dbReference type="InterPro" id="IPR024344">
    <property type="entry name" value="MDMPI_metal-binding"/>
</dbReference>
<comment type="caution">
    <text evidence="2">The sequence shown here is derived from an EMBL/GenBank/DDBJ whole genome shotgun (WGS) entry which is preliminary data.</text>
</comment>
<evidence type="ECO:0000313" key="2">
    <source>
        <dbReference type="EMBL" id="GAA4716071.1"/>
    </source>
</evidence>
<evidence type="ECO:0000313" key="3">
    <source>
        <dbReference type="Proteomes" id="UP001500556"/>
    </source>
</evidence>
<protein>
    <submittedName>
        <fullName evidence="2">Maleylpyruvate isomerase family mycothiol-dependent enzyme</fullName>
    </submittedName>
</protein>
<reference evidence="3" key="1">
    <citation type="journal article" date="2019" name="Int. J. Syst. Evol. Microbiol.">
        <title>The Global Catalogue of Microorganisms (GCM) 10K type strain sequencing project: providing services to taxonomists for standard genome sequencing and annotation.</title>
        <authorList>
            <consortium name="The Broad Institute Genomics Platform"/>
            <consortium name="The Broad Institute Genome Sequencing Center for Infectious Disease"/>
            <person name="Wu L."/>
            <person name="Ma J."/>
        </authorList>
    </citation>
    <scope>NUCLEOTIDE SEQUENCE [LARGE SCALE GENOMIC DNA]</scope>
    <source>
        <strain evidence="3">JCM 18961</strain>
    </source>
</reference>
<dbReference type="Pfam" id="PF11716">
    <property type="entry name" value="MDMPI_N"/>
    <property type="match status" value="1"/>
</dbReference>
<name>A0ABP8XXC8_9MICO</name>
<dbReference type="RefSeq" id="WP_345501732.1">
    <property type="nucleotide sequence ID" value="NZ_BAABLO010000004.1"/>
</dbReference>